<evidence type="ECO:0000256" key="5">
    <source>
        <dbReference type="ARBA" id="ARBA00022679"/>
    </source>
</evidence>
<dbReference type="EMBL" id="BMZG01000013">
    <property type="protein sequence ID" value="GHA78771.1"/>
    <property type="molecule type" value="Genomic_DNA"/>
</dbReference>
<comment type="caution">
    <text evidence="8">The sequence shown here is derived from an EMBL/GenBank/DDBJ whole genome shotgun (WGS) entry which is preliminary data.</text>
</comment>
<evidence type="ECO:0000313" key="8">
    <source>
        <dbReference type="EMBL" id="GHA78771.1"/>
    </source>
</evidence>
<organism evidence="8 9">
    <name type="scientific">Formosimonas limnophila</name>
    <dbReference type="NCBI Taxonomy" id="1384487"/>
    <lineage>
        <taxon>Bacteria</taxon>
        <taxon>Pseudomonadati</taxon>
        <taxon>Pseudomonadota</taxon>
        <taxon>Betaproteobacteria</taxon>
        <taxon>Burkholderiales</taxon>
        <taxon>Burkholderiaceae</taxon>
        <taxon>Formosimonas</taxon>
    </lineage>
</organism>
<dbReference type="Gene3D" id="3.40.50.960">
    <property type="entry name" value="Lumazine/riboflavin synthase"/>
    <property type="match status" value="1"/>
</dbReference>
<accession>A0A8J3CNZ5</accession>
<dbReference type="NCBIfam" id="TIGR00114">
    <property type="entry name" value="lumazine-synth"/>
    <property type="match status" value="1"/>
</dbReference>
<feature type="binding site" evidence="7">
    <location>
        <begin position="86"/>
        <end position="87"/>
    </location>
    <ligand>
        <name>(2S)-2-hydroxy-3-oxobutyl phosphate</name>
        <dbReference type="ChEBI" id="CHEBI:58830"/>
    </ligand>
</feature>
<dbReference type="Proteomes" id="UP000614287">
    <property type="component" value="Unassembled WGS sequence"/>
</dbReference>
<comment type="function">
    <text evidence="7">Catalyzes the formation of 6,7-dimethyl-8-ribityllumazine by condensation of 5-amino-6-(D-ribitylamino)uracil with 3,4-dihydroxy-2-butanone 4-phosphate. This is the penultimate step in the biosynthesis of riboflavin.</text>
</comment>
<feature type="binding site" evidence="7">
    <location>
        <position position="23"/>
    </location>
    <ligand>
        <name>5-amino-6-(D-ribitylamino)uracil</name>
        <dbReference type="ChEBI" id="CHEBI:15934"/>
    </ligand>
</feature>
<dbReference type="InterPro" id="IPR002180">
    <property type="entry name" value="LS/RS"/>
</dbReference>
<sequence>MIEQFKPIISGNGLRIGIVQARFNEEVCEGLYQACINELLAQGVLEDDILYITVPGALEVPLALQMLAQTEEFDALIALGAVIRGETYHFELVSNESGAGITKVGLDFNMPIANAILTTENDEQAIERMATKGSEAARVAIEMACLYEGLDAFMGGNAVNADDAANI</sequence>
<dbReference type="GO" id="GO:0009231">
    <property type="term" value="P:riboflavin biosynthetic process"/>
    <property type="evidence" value="ECO:0007669"/>
    <property type="project" value="UniProtKB-UniRule"/>
</dbReference>
<dbReference type="PANTHER" id="PTHR21058:SF0">
    <property type="entry name" value="6,7-DIMETHYL-8-RIBITYLLUMAZINE SYNTHASE"/>
    <property type="match status" value="1"/>
</dbReference>
<proteinExistence type="inferred from homology"/>
<evidence type="ECO:0000256" key="7">
    <source>
        <dbReference type="HAMAP-Rule" id="MF_00178"/>
    </source>
</evidence>
<dbReference type="SUPFAM" id="SSF52121">
    <property type="entry name" value="Lumazine synthase"/>
    <property type="match status" value="1"/>
</dbReference>
<dbReference type="InterPro" id="IPR036467">
    <property type="entry name" value="LS/RS_sf"/>
</dbReference>
<protein>
    <recommendedName>
        <fullName evidence="3 7">6,7-dimethyl-8-ribityllumazine synthase</fullName>
        <shortName evidence="7">DMRL synthase</shortName>
        <shortName evidence="7">LS</shortName>
        <shortName evidence="7">Lumazine synthase</shortName>
        <ecNumber evidence="3 7">2.5.1.78</ecNumber>
    </recommendedName>
</protein>
<dbReference type="PANTHER" id="PTHR21058">
    <property type="entry name" value="6,7-DIMETHYL-8-RIBITYLLUMAZINE SYNTHASE DMRL SYNTHASE LUMAZINE SYNTHASE"/>
    <property type="match status" value="1"/>
</dbReference>
<dbReference type="EC" id="2.5.1.78" evidence="3 7"/>
<evidence type="ECO:0000256" key="6">
    <source>
        <dbReference type="ARBA" id="ARBA00048785"/>
    </source>
</evidence>
<dbReference type="AlphaFoldDB" id="A0A8J3CNZ5"/>
<comment type="pathway">
    <text evidence="1 7">Cofactor biosynthesis; riboflavin biosynthesis; riboflavin from 2-hydroxy-3-oxobutyl phosphate and 5-amino-6-(D-ribitylamino)uracil: step 1/2.</text>
</comment>
<keyword evidence="9" id="KW-1185">Reference proteome</keyword>
<feature type="binding site" evidence="7">
    <location>
        <position position="114"/>
    </location>
    <ligand>
        <name>5-amino-6-(D-ribitylamino)uracil</name>
        <dbReference type="ChEBI" id="CHEBI:15934"/>
    </ligand>
</feature>
<keyword evidence="5 7" id="KW-0808">Transferase</keyword>
<evidence type="ECO:0000313" key="9">
    <source>
        <dbReference type="Proteomes" id="UP000614287"/>
    </source>
</evidence>
<dbReference type="GO" id="GO:0000906">
    <property type="term" value="F:6,7-dimethyl-8-ribityllumazine synthase activity"/>
    <property type="evidence" value="ECO:0007669"/>
    <property type="project" value="UniProtKB-UniRule"/>
</dbReference>
<dbReference type="HAMAP" id="MF_00178">
    <property type="entry name" value="Lumazine_synth"/>
    <property type="match status" value="1"/>
</dbReference>
<feature type="active site" description="Proton donor" evidence="7">
    <location>
        <position position="89"/>
    </location>
</feature>
<comment type="catalytic activity">
    <reaction evidence="6 7">
        <text>(2S)-2-hydroxy-3-oxobutyl phosphate + 5-amino-6-(D-ribitylamino)uracil = 6,7-dimethyl-8-(1-D-ribityl)lumazine + phosphate + 2 H2O + H(+)</text>
        <dbReference type="Rhea" id="RHEA:26152"/>
        <dbReference type="ChEBI" id="CHEBI:15377"/>
        <dbReference type="ChEBI" id="CHEBI:15378"/>
        <dbReference type="ChEBI" id="CHEBI:15934"/>
        <dbReference type="ChEBI" id="CHEBI:43474"/>
        <dbReference type="ChEBI" id="CHEBI:58201"/>
        <dbReference type="ChEBI" id="CHEBI:58830"/>
        <dbReference type="EC" id="2.5.1.78"/>
    </reaction>
</comment>
<evidence type="ECO:0000256" key="2">
    <source>
        <dbReference type="ARBA" id="ARBA00007424"/>
    </source>
</evidence>
<feature type="binding site" evidence="7">
    <location>
        <position position="128"/>
    </location>
    <ligand>
        <name>(2S)-2-hydroxy-3-oxobutyl phosphate</name>
        <dbReference type="ChEBI" id="CHEBI:58830"/>
    </ligand>
</feature>
<dbReference type="UniPathway" id="UPA00275">
    <property type="reaction ID" value="UER00404"/>
</dbReference>
<keyword evidence="4 7" id="KW-0686">Riboflavin biosynthesis</keyword>
<reference evidence="8" key="2">
    <citation type="submission" date="2020-09" db="EMBL/GenBank/DDBJ databases">
        <authorList>
            <person name="Sun Q."/>
            <person name="Kim S."/>
        </authorList>
    </citation>
    <scope>NUCLEOTIDE SEQUENCE</scope>
    <source>
        <strain evidence="8">KCTC 32501</strain>
    </source>
</reference>
<evidence type="ECO:0000256" key="4">
    <source>
        <dbReference type="ARBA" id="ARBA00022619"/>
    </source>
</evidence>
<reference evidence="8" key="1">
    <citation type="journal article" date="2014" name="Int. J. Syst. Evol. Microbiol.">
        <title>Complete genome sequence of Corynebacterium casei LMG S-19264T (=DSM 44701T), isolated from a smear-ripened cheese.</title>
        <authorList>
            <consortium name="US DOE Joint Genome Institute (JGI-PGF)"/>
            <person name="Walter F."/>
            <person name="Albersmeier A."/>
            <person name="Kalinowski J."/>
            <person name="Ruckert C."/>
        </authorList>
    </citation>
    <scope>NUCLEOTIDE SEQUENCE</scope>
    <source>
        <strain evidence="8">KCTC 32501</strain>
    </source>
</reference>
<dbReference type="InterPro" id="IPR034964">
    <property type="entry name" value="LS"/>
</dbReference>
<dbReference type="GO" id="GO:0009349">
    <property type="term" value="C:riboflavin synthase complex"/>
    <property type="evidence" value="ECO:0007669"/>
    <property type="project" value="UniProtKB-UniRule"/>
</dbReference>
<dbReference type="RefSeq" id="WP_189493812.1">
    <property type="nucleotide sequence ID" value="NZ_BMZG01000013.1"/>
</dbReference>
<evidence type="ECO:0000256" key="1">
    <source>
        <dbReference type="ARBA" id="ARBA00004917"/>
    </source>
</evidence>
<evidence type="ECO:0000256" key="3">
    <source>
        <dbReference type="ARBA" id="ARBA00012664"/>
    </source>
</evidence>
<dbReference type="Pfam" id="PF00885">
    <property type="entry name" value="DMRL_synthase"/>
    <property type="match status" value="1"/>
</dbReference>
<comment type="similarity">
    <text evidence="2 7">Belongs to the DMRL synthase family.</text>
</comment>
<feature type="binding site" evidence="7">
    <location>
        <begin position="57"/>
        <end position="59"/>
    </location>
    <ligand>
        <name>5-amino-6-(D-ribitylamino)uracil</name>
        <dbReference type="ChEBI" id="CHEBI:15934"/>
    </ligand>
</feature>
<gene>
    <name evidence="7 8" type="primary">ribH</name>
    <name evidence="8" type="ORF">GCM10009007_19800</name>
</gene>
<dbReference type="CDD" id="cd09209">
    <property type="entry name" value="Lumazine_synthase-I"/>
    <property type="match status" value="1"/>
</dbReference>
<dbReference type="GO" id="GO:0005829">
    <property type="term" value="C:cytosol"/>
    <property type="evidence" value="ECO:0007669"/>
    <property type="project" value="TreeGrafter"/>
</dbReference>
<name>A0A8J3CNZ5_9BURK</name>
<feature type="binding site" evidence="7">
    <location>
        <begin position="81"/>
        <end position="83"/>
    </location>
    <ligand>
        <name>5-amino-6-(D-ribitylamino)uracil</name>
        <dbReference type="ChEBI" id="CHEBI:15934"/>
    </ligand>
</feature>